<protein>
    <recommendedName>
        <fullName evidence="4">DUF2214 domain-containing protein</fullName>
    </recommendedName>
</protein>
<comment type="caution">
    <text evidence="2">The sequence shown here is derived from an EMBL/GenBank/DDBJ whole genome shotgun (WGS) entry which is preliminary data.</text>
</comment>
<keyword evidence="1" id="KW-1133">Transmembrane helix</keyword>
<evidence type="ECO:0008006" key="4">
    <source>
        <dbReference type="Google" id="ProtNLM"/>
    </source>
</evidence>
<accession>A0A2A4XK75</accession>
<evidence type="ECO:0000313" key="2">
    <source>
        <dbReference type="EMBL" id="PCI82405.1"/>
    </source>
</evidence>
<dbReference type="Proteomes" id="UP000218767">
    <property type="component" value="Unassembled WGS sequence"/>
</dbReference>
<feature type="transmembrane region" description="Helical" evidence="1">
    <location>
        <begin position="12"/>
        <end position="32"/>
    </location>
</feature>
<dbReference type="EMBL" id="NVUL01000001">
    <property type="protein sequence ID" value="PCI82405.1"/>
    <property type="molecule type" value="Genomic_DNA"/>
</dbReference>
<organism evidence="2 3">
    <name type="scientific">SAR86 cluster bacterium</name>
    <dbReference type="NCBI Taxonomy" id="2030880"/>
    <lineage>
        <taxon>Bacteria</taxon>
        <taxon>Pseudomonadati</taxon>
        <taxon>Pseudomonadota</taxon>
        <taxon>Gammaproteobacteria</taxon>
        <taxon>SAR86 cluster</taxon>
    </lineage>
</organism>
<reference evidence="3" key="1">
    <citation type="submission" date="2017-08" db="EMBL/GenBank/DDBJ databases">
        <title>A dynamic microbial community with high functional redundancy inhabits the cold, oxic subseafloor aquifer.</title>
        <authorList>
            <person name="Tully B.J."/>
            <person name="Wheat C.G."/>
            <person name="Glazer B.T."/>
            <person name="Huber J.A."/>
        </authorList>
    </citation>
    <scope>NUCLEOTIDE SEQUENCE [LARGE SCALE GENOMIC DNA]</scope>
</reference>
<sequence length="149" mass="16588">MIGRMYYELVRLLHFAAIFTFAGALVIQNMAIKPQIGGEDARNLAKVDAVCGISALFVLAFGLTLWLWVGKPSEFYSSNPIFHAKIGLFTLMVLCAIVPTIFFNKHRKSEEEIIEVPKLLRLLLKFQLVLLVLIPVLALLMARGIGISS</sequence>
<proteinExistence type="predicted"/>
<evidence type="ECO:0000313" key="3">
    <source>
        <dbReference type="Proteomes" id="UP000218767"/>
    </source>
</evidence>
<evidence type="ECO:0000256" key="1">
    <source>
        <dbReference type="SAM" id="Phobius"/>
    </source>
</evidence>
<dbReference type="AlphaFoldDB" id="A0A2A4XK75"/>
<gene>
    <name evidence="2" type="ORF">COB20_00010</name>
</gene>
<keyword evidence="1" id="KW-0812">Transmembrane</keyword>
<feature type="transmembrane region" description="Helical" evidence="1">
    <location>
        <begin position="122"/>
        <end position="142"/>
    </location>
</feature>
<name>A0A2A4XK75_9GAMM</name>
<feature type="transmembrane region" description="Helical" evidence="1">
    <location>
        <begin position="44"/>
        <end position="69"/>
    </location>
</feature>
<keyword evidence="1" id="KW-0472">Membrane</keyword>
<feature type="transmembrane region" description="Helical" evidence="1">
    <location>
        <begin position="81"/>
        <end position="102"/>
    </location>
</feature>
<dbReference type="InterPro" id="IPR018706">
    <property type="entry name" value="DUF2214_membrane"/>
</dbReference>
<dbReference type="Pfam" id="PF09980">
    <property type="entry name" value="DUF2214"/>
    <property type="match status" value="1"/>
</dbReference>